<feature type="repeat" description="PPR" evidence="3">
    <location>
        <begin position="575"/>
        <end position="609"/>
    </location>
</feature>
<evidence type="ECO:0000313" key="5">
    <source>
        <dbReference type="EMBL" id="KAJ4825975.1"/>
    </source>
</evidence>
<evidence type="ECO:0000256" key="4">
    <source>
        <dbReference type="SAM" id="MobiDB-lite"/>
    </source>
</evidence>
<organism evidence="5 6">
    <name type="scientific">Turnera subulata</name>
    <dbReference type="NCBI Taxonomy" id="218843"/>
    <lineage>
        <taxon>Eukaryota</taxon>
        <taxon>Viridiplantae</taxon>
        <taxon>Streptophyta</taxon>
        <taxon>Embryophyta</taxon>
        <taxon>Tracheophyta</taxon>
        <taxon>Spermatophyta</taxon>
        <taxon>Magnoliopsida</taxon>
        <taxon>eudicotyledons</taxon>
        <taxon>Gunneridae</taxon>
        <taxon>Pentapetalae</taxon>
        <taxon>rosids</taxon>
        <taxon>fabids</taxon>
        <taxon>Malpighiales</taxon>
        <taxon>Passifloraceae</taxon>
        <taxon>Turnera</taxon>
    </lineage>
</organism>
<dbReference type="OrthoDB" id="185373at2759"/>
<dbReference type="EMBL" id="JAKUCV010006774">
    <property type="protein sequence ID" value="KAJ4825975.1"/>
    <property type="molecule type" value="Genomic_DNA"/>
</dbReference>
<proteinExistence type="inferred from homology"/>
<dbReference type="Pfam" id="PF13812">
    <property type="entry name" value="PPR_3"/>
    <property type="match status" value="1"/>
</dbReference>
<dbReference type="AlphaFoldDB" id="A0A9Q0J388"/>
<accession>A0A9Q0J388</accession>
<feature type="compositionally biased region" description="Basic residues" evidence="4">
    <location>
        <begin position="18"/>
        <end position="28"/>
    </location>
</feature>
<dbReference type="PANTHER" id="PTHR47447:SF28">
    <property type="entry name" value="PENTACOTRIPEPTIDE-REPEAT REGION OF PRORP DOMAIN-CONTAINING PROTEIN"/>
    <property type="match status" value="1"/>
</dbReference>
<dbReference type="InterPro" id="IPR011990">
    <property type="entry name" value="TPR-like_helical_dom_sf"/>
</dbReference>
<dbReference type="Proteomes" id="UP001141552">
    <property type="component" value="Unassembled WGS sequence"/>
</dbReference>
<feature type="region of interest" description="Disordered" evidence="4">
    <location>
        <begin position="1"/>
        <end position="57"/>
    </location>
</feature>
<dbReference type="PROSITE" id="PS51375">
    <property type="entry name" value="PPR"/>
    <property type="match status" value="4"/>
</dbReference>
<comment type="similarity">
    <text evidence="1">Belongs to the PPR family. P subfamily.</text>
</comment>
<comment type="caution">
    <text evidence="5">The sequence shown here is derived from an EMBL/GenBank/DDBJ whole genome shotgun (WGS) entry which is preliminary data.</text>
</comment>
<reference evidence="5" key="2">
    <citation type="journal article" date="2023" name="Plants (Basel)">
        <title>Annotation of the Turnera subulata (Passifloraceae) Draft Genome Reveals the S-Locus Evolved after the Divergence of Turneroideae from Passifloroideae in a Stepwise Manner.</title>
        <authorList>
            <person name="Henning P.M."/>
            <person name="Roalson E.H."/>
            <person name="Mir W."/>
            <person name="McCubbin A.G."/>
            <person name="Shore J.S."/>
        </authorList>
    </citation>
    <scope>NUCLEOTIDE SEQUENCE</scope>
    <source>
        <strain evidence="5">F60SS</strain>
    </source>
</reference>
<dbReference type="Gene3D" id="1.25.40.10">
    <property type="entry name" value="Tetratricopeptide repeat domain"/>
    <property type="match status" value="3"/>
</dbReference>
<evidence type="ECO:0008006" key="7">
    <source>
        <dbReference type="Google" id="ProtNLM"/>
    </source>
</evidence>
<evidence type="ECO:0000256" key="2">
    <source>
        <dbReference type="ARBA" id="ARBA00022737"/>
    </source>
</evidence>
<dbReference type="NCBIfam" id="TIGR00756">
    <property type="entry name" value="PPR"/>
    <property type="match status" value="5"/>
</dbReference>
<dbReference type="InterPro" id="IPR002885">
    <property type="entry name" value="PPR_rpt"/>
</dbReference>
<keyword evidence="6" id="KW-1185">Reference proteome</keyword>
<feature type="repeat" description="PPR" evidence="3">
    <location>
        <begin position="351"/>
        <end position="381"/>
    </location>
</feature>
<evidence type="ECO:0000313" key="6">
    <source>
        <dbReference type="Proteomes" id="UP001141552"/>
    </source>
</evidence>
<protein>
    <recommendedName>
        <fullName evidence="7">Pentacotripeptide-repeat region of PRORP domain-containing protein</fullName>
    </recommendedName>
</protein>
<dbReference type="Pfam" id="PF13041">
    <property type="entry name" value="PPR_2"/>
    <property type="match status" value="2"/>
</dbReference>
<reference evidence="5" key="1">
    <citation type="submission" date="2022-02" db="EMBL/GenBank/DDBJ databases">
        <authorList>
            <person name="Henning P.M."/>
            <person name="McCubbin A.G."/>
            <person name="Shore J.S."/>
        </authorList>
    </citation>
    <scope>NUCLEOTIDE SEQUENCE</scope>
    <source>
        <strain evidence="5">F60SS</strain>
        <tissue evidence="5">Leaves</tissue>
    </source>
</reference>
<dbReference type="Pfam" id="PF01535">
    <property type="entry name" value="PPR"/>
    <property type="match status" value="1"/>
</dbReference>
<evidence type="ECO:0000256" key="1">
    <source>
        <dbReference type="ARBA" id="ARBA00007626"/>
    </source>
</evidence>
<gene>
    <name evidence="5" type="ORF">Tsubulata_007742</name>
</gene>
<feature type="repeat" description="PPR" evidence="3">
    <location>
        <begin position="428"/>
        <end position="462"/>
    </location>
</feature>
<keyword evidence="2" id="KW-0677">Repeat</keyword>
<feature type="repeat" description="PPR" evidence="3">
    <location>
        <begin position="463"/>
        <end position="497"/>
    </location>
</feature>
<sequence length="620" mass="69279">MKKLVILGSSSTVTPPNPHHHRHHRHSPKQPSHSSSLHKSPLSSSSKPIPTVESHSPPVLSTVRWDLTTATTTRHNHDSLISQYPSLASKLAEEGRLLDFAMVAESVISSGVEPSHFLASLTVSNVAQGISKNLRQGHVRQVLQLLQTLEKLGVSSAKLFDDDALSLLKKECQRMADSGDVELLVDLLETVPGLCFSRKELAEPHRVIKICVEKRNPRLAVRYSGLFPNEQILLCAIIKEFGRKEDLGSALIAYEESRQKLAVHNMYLYRTIIDVCGLCGDYMKSRYIYEHSQDDMIYSSDGSPEQRNDLLNQKISLNIFVYNSLMNVNANDLGYILRIYRNMQNLGIKADMASYNILLKACCLAERVDLAKDIYQEVKKLESMGQLKLDVFTYCTIIKLLQIFADAKLWQMALKIKDDMLSAGVTPNTFTWSSLISACANAGLVEKAIKLFEEMILSGCEPNSQCCNSLLHACVEACQYDRAFRLFQSWKKNEVKETSGVDSTCEVYTTEHNERYSLSSVPKLVSSSQHLKFLINLPFKPTTTTYNTLMKACGSDYRRAKALMDEMRSAGVSPNHISWSILIDICGGLGKVETAMQILKNMRGAGVEPDVVTYTTAIKV</sequence>
<evidence type="ECO:0000256" key="3">
    <source>
        <dbReference type="PROSITE-ProRule" id="PRU00708"/>
    </source>
</evidence>
<name>A0A9Q0J388_9ROSI</name>
<dbReference type="PANTHER" id="PTHR47447">
    <property type="entry name" value="OS03G0856100 PROTEIN"/>
    <property type="match status" value="1"/>
</dbReference>
<feature type="compositionally biased region" description="Low complexity" evidence="4">
    <location>
        <begin position="29"/>
        <end position="50"/>
    </location>
</feature>